<dbReference type="InterPro" id="IPR040521">
    <property type="entry name" value="KDZ"/>
</dbReference>
<dbReference type="PANTHER" id="PTHR33104:SF2">
    <property type="entry name" value="CXC3 LIKE CYSTEINE CLUSTER DOMAIN-CONTAINING PROTEIN"/>
    <property type="match status" value="1"/>
</dbReference>
<evidence type="ECO:0000313" key="5">
    <source>
        <dbReference type="Proteomes" id="UP000613580"/>
    </source>
</evidence>
<keyword evidence="5" id="KW-1185">Reference proteome</keyword>
<evidence type="ECO:0000259" key="3">
    <source>
        <dbReference type="Pfam" id="PF18803"/>
    </source>
</evidence>
<evidence type="ECO:0000313" key="4">
    <source>
        <dbReference type="EMBL" id="KAF7319441.1"/>
    </source>
</evidence>
<keyword evidence="2" id="KW-0732">Signal</keyword>
<name>A0A8H6WJN6_MYCCL</name>
<feature type="chain" id="PRO_5034048924" evidence="2">
    <location>
        <begin position="23"/>
        <end position="1120"/>
    </location>
</feature>
<feature type="signal peptide" evidence="2">
    <location>
        <begin position="1"/>
        <end position="22"/>
    </location>
</feature>
<comment type="caution">
    <text evidence="4">The sequence shown here is derived from an EMBL/GenBank/DDBJ whole genome shotgun (WGS) entry which is preliminary data.</text>
</comment>
<feature type="compositionally biased region" description="Acidic residues" evidence="1">
    <location>
        <begin position="1088"/>
        <end position="1106"/>
    </location>
</feature>
<dbReference type="Pfam" id="PF18758">
    <property type="entry name" value="KDZ"/>
    <property type="match status" value="1"/>
</dbReference>
<dbReference type="Proteomes" id="UP000613580">
    <property type="component" value="Unassembled WGS sequence"/>
</dbReference>
<dbReference type="EMBL" id="JACAZE010000003">
    <property type="protein sequence ID" value="KAF7319441.1"/>
    <property type="molecule type" value="Genomic_DNA"/>
</dbReference>
<evidence type="ECO:0000256" key="1">
    <source>
        <dbReference type="SAM" id="MobiDB-lite"/>
    </source>
</evidence>
<feature type="region of interest" description="Disordered" evidence="1">
    <location>
        <begin position="1088"/>
        <end position="1120"/>
    </location>
</feature>
<protein>
    <submittedName>
        <fullName evidence="4">CxC2 domain-containing protein</fullName>
    </submittedName>
</protein>
<evidence type="ECO:0000256" key="2">
    <source>
        <dbReference type="SAM" id="SignalP"/>
    </source>
</evidence>
<dbReference type="Pfam" id="PF18803">
    <property type="entry name" value="CxC2"/>
    <property type="match status" value="1"/>
</dbReference>
<reference evidence="4" key="1">
    <citation type="submission" date="2020-05" db="EMBL/GenBank/DDBJ databases">
        <title>Mycena genomes resolve the evolution of fungal bioluminescence.</title>
        <authorList>
            <person name="Tsai I.J."/>
        </authorList>
    </citation>
    <scope>NUCLEOTIDE SEQUENCE</scope>
    <source>
        <strain evidence="4">110903Hualien_Pintung</strain>
    </source>
</reference>
<feature type="domain" description="CxC2-like cysteine cluster KDZ transposase-associated" evidence="3">
    <location>
        <begin position="198"/>
        <end position="305"/>
    </location>
</feature>
<dbReference type="InterPro" id="IPR041457">
    <property type="entry name" value="CxC2_KDZ-assoc"/>
</dbReference>
<dbReference type="OrthoDB" id="2804062at2759"/>
<proteinExistence type="predicted"/>
<dbReference type="PANTHER" id="PTHR33104">
    <property type="entry name" value="SI:DKEY-29D5.2"/>
    <property type="match status" value="1"/>
</dbReference>
<accession>A0A8H6WJN6</accession>
<dbReference type="AlphaFoldDB" id="A0A8H6WJN6"/>
<organism evidence="4 5">
    <name type="scientific">Mycena chlorophos</name>
    <name type="common">Agaric fungus</name>
    <name type="synonym">Agaricus chlorophos</name>
    <dbReference type="NCBI Taxonomy" id="658473"/>
    <lineage>
        <taxon>Eukaryota</taxon>
        <taxon>Fungi</taxon>
        <taxon>Dikarya</taxon>
        <taxon>Basidiomycota</taxon>
        <taxon>Agaricomycotina</taxon>
        <taxon>Agaricomycetes</taxon>
        <taxon>Agaricomycetidae</taxon>
        <taxon>Agaricales</taxon>
        <taxon>Marasmiineae</taxon>
        <taxon>Mycenaceae</taxon>
        <taxon>Mycena</taxon>
    </lineage>
</organism>
<sequence length="1120" mass="126177">MFRHSFRPPCFITLLLAVSSMAGVIRNKAPKARKASAAFSSTHEEFSVDQFLYQPEAPAFFHDQSVRVSVSSRRKRTDNVPVELPSPMKPAKRARRHSISVIDTATFSLEEDFYQMDLEEVQHVVKKPIRPSDPVLREWALGARSIAPSAIPKDAPPCTDATTAARDGFSAASAVSKHTPGFLSILSSANFHFSKTNLKSLGLRVQVGHPAPDVCCPHPRPAPDEFVVLHDNGIHQLAIDYCGCVGAEAEYLQLLRSRFFPATTKRPQTCATFSCLDRYNAFSLKPRTNGWDFYDTLERLTDGAGNKPPDRYRMLLRMGREWRHLHLLKRGGVFGYETNSAEDTAPGALAISCPACPRPGVNLPDNWQDAEPRDRCLYSQFFAMDACFQLKRRMVSSEARDPALGPGFAFTVDSKPYREYLRKTTNKQEMSTCSGLKALATANTKFSKGYAATGVGMVVCARHEVVQPTSVGDLQKGERYCNMDYIFASMVQHTSEALRKVVSYDIVCQWNRNLFKRLAELPNYLKIVLPPQLTRFVVPKLHILGHTLDCKGKYDLNLVPGSGQTDAEGIERAWASAGGLSGSTKMMGPGARSDMLDAYWSFWNWTKVLGLPALLRQRLNTAKTELENQIEALDLFTEQQEDLVPAWRQMVLEFEADGSKPNPYVVKTQGMTEAQVRLKLRQAEEAQAAEGRVPLRVRDVGPVGFLEFALAVELQQRRVKAQATLKKSSSTAEEINIGASRQKLNRDQETLRSLQATFTPEALTKLAALELPNSTLAEEVPLFLPSALAASWSKDPVRGLDAIRSQLLAMERELRCAQMGTALANVRCHLHLKYKFLLEKELHVRHQAANTRARTTLARNESQLMLFADLYQIAWFAVLQIEGGDESKVGFKRLQREDIRYMSDAEVHSKKMEQTRLREQRQAQRMARIREEEGDWNEDEMAVDAPGAQPDPEEDDEFFMNGSNKTKVPLNFSARLHANFELAIRIEWCKAWARVRRWDEEVRMVKEETRRVPVSHDEWAAVWKERAKRVPVGSIPEQEAEGMVAYGLKQAAMHLRLAAQARKTAAAPKLGRGRRRVHWVPAPVDLLAVEDEEEAAEDDEREDLEAIEERGDWDGDEEVW</sequence>
<gene>
    <name evidence="4" type="ORF">HMN09_00282600</name>
</gene>